<name>A0ABV3FTF1_9NOCA</name>
<feature type="repeat" description="WD" evidence="3">
    <location>
        <begin position="718"/>
        <end position="752"/>
    </location>
</feature>
<dbReference type="PRINTS" id="PR00320">
    <property type="entry name" value="GPROTEINBRPT"/>
</dbReference>
<dbReference type="PROSITE" id="PS50082">
    <property type="entry name" value="WD_REPEATS_2"/>
    <property type="match status" value="5"/>
</dbReference>
<feature type="region of interest" description="Disordered" evidence="4">
    <location>
        <begin position="218"/>
        <end position="241"/>
    </location>
</feature>
<dbReference type="RefSeq" id="WP_357783625.1">
    <property type="nucleotide sequence ID" value="NZ_JBFAKC010000005.1"/>
</dbReference>
<gene>
    <name evidence="6" type="ORF">AB0I48_14095</name>
</gene>
<dbReference type="InterPro" id="IPR049052">
    <property type="entry name" value="nSTAND1"/>
</dbReference>
<protein>
    <submittedName>
        <fullName evidence="6">AAA family ATPase</fullName>
    </submittedName>
</protein>
<dbReference type="InterPro" id="IPR001680">
    <property type="entry name" value="WD40_rpt"/>
</dbReference>
<organism evidence="6 7">
    <name type="scientific">Nocardia aurea</name>
    <dbReference type="NCBI Taxonomy" id="2144174"/>
    <lineage>
        <taxon>Bacteria</taxon>
        <taxon>Bacillati</taxon>
        <taxon>Actinomycetota</taxon>
        <taxon>Actinomycetes</taxon>
        <taxon>Mycobacteriales</taxon>
        <taxon>Nocardiaceae</taxon>
        <taxon>Nocardia</taxon>
    </lineage>
</organism>
<keyword evidence="1 3" id="KW-0853">WD repeat</keyword>
<evidence type="ECO:0000256" key="3">
    <source>
        <dbReference type="PROSITE-ProRule" id="PRU00221"/>
    </source>
</evidence>
<dbReference type="InterPro" id="IPR015943">
    <property type="entry name" value="WD40/YVTN_repeat-like_dom_sf"/>
</dbReference>
<dbReference type="PROSITE" id="PS00678">
    <property type="entry name" value="WD_REPEATS_1"/>
    <property type="match status" value="3"/>
</dbReference>
<dbReference type="Pfam" id="PF20703">
    <property type="entry name" value="nSTAND1"/>
    <property type="match status" value="1"/>
</dbReference>
<dbReference type="Pfam" id="PF00400">
    <property type="entry name" value="WD40"/>
    <property type="match status" value="5"/>
</dbReference>
<feature type="repeat" description="WD" evidence="3">
    <location>
        <begin position="943"/>
        <end position="976"/>
    </location>
</feature>
<dbReference type="SMART" id="SM00320">
    <property type="entry name" value="WD40"/>
    <property type="match status" value="8"/>
</dbReference>
<accession>A0ABV3FTF1</accession>
<evidence type="ECO:0000256" key="4">
    <source>
        <dbReference type="SAM" id="MobiDB-lite"/>
    </source>
</evidence>
<dbReference type="PANTHER" id="PTHR19879:SF9">
    <property type="entry name" value="TRANSCRIPTION INITIATION FACTOR TFIID SUBUNIT 5"/>
    <property type="match status" value="1"/>
</dbReference>
<dbReference type="PANTHER" id="PTHR19879">
    <property type="entry name" value="TRANSCRIPTION INITIATION FACTOR TFIID"/>
    <property type="match status" value="1"/>
</dbReference>
<evidence type="ECO:0000313" key="7">
    <source>
        <dbReference type="Proteomes" id="UP001551695"/>
    </source>
</evidence>
<dbReference type="CDD" id="cd00267">
    <property type="entry name" value="ABC_ATPase"/>
    <property type="match status" value="1"/>
</dbReference>
<reference evidence="6 7" key="1">
    <citation type="submission" date="2024-06" db="EMBL/GenBank/DDBJ databases">
        <title>The Natural Products Discovery Center: Release of the First 8490 Sequenced Strains for Exploring Actinobacteria Biosynthetic Diversity.</title>
        <authorList>
            <person name="Kalkreuter E."/>
            <person name="Kautsar S.A."/>
            <person name="Yang D."/>
            <person name="Bader C.D."/>
            <person name="Teijaro C.N."/>
            <person name="Fluegel L."/>
            <person name="Davis C.M."/>
            <person name="Simpson J.R."/>
            <person name="Lauterbach L."/>
            <person name="Steele A.D."/>
            <person name="Gui C."/>
            <person name="Meng S."/>
            <person name="Li G."/>
            <person name="Viehrig K."/>
            <person name="Ye F."/>
            <person name="Su P."/>
            <person name="Kiefer A.F."/>
            <person name="Nichols A."/>
            <person name="Cepeda A.J."/>
            <person name="Yan W."/>
            <person name="Fan B."/>
            <person name="Jiang Y."/>
            <person name="Adhikari A."/>
            <person name="Zheng C.-J."/>
            <person name="Schuster L."/>
            <person name="Cowan T.M."/>
            <person name="Smanski M.J."/>
            <person name="Chevrette M.G."/>
            <person name="De Carvalho L.P.S."/>
            <person name="Shen B."/>
        </authorList>
    </citation>
    <scope>NUCLEOTIDE SEQUENCE [LARGE SCALE GENOMIC DNA]</scope>
    <source>
        <strain evidence="6 7">NPDC050403</strain>
    </source>
</reference>
<keyword evidence="2" id="KW-0677">Repeat</keyword>
<dbReference type="InterPro" id="IPR020472">
    <property type="entry name" value="WD40_PAC1"/>
</dbReference>
<evidence type="ECO:0000259" key="5">
    <source>
        <dbReference type="Pfam" id="PF20703"/>
    </source>
</evidence>
<sequence>MDTNSTESRWRPSPRAVFSRQFAALFEAAGNPTLRRVAAAAEARMRGARAAGQKGAVSVQRISDWKGGRNVPARFESLIPVLLTLIGEARKSSGPVPPALLDMQEWKRLWTAADDWDPDSEISECPYLGLTSYRRRDAELFFGRSRPTGEFTELVRRTVDADGGIVVLVGASGAGKSSLLEAGVIPELTRAGQDWEVCALTPGVDPVRALLDALARAETEPDVSAGEPEPGAVSAETTRDPRATEIDEVSAESVAAVIAGWAVGRRRLLVVDQFEELFTLCGDETRRELFLSALEHAAIRGEREPAAVVIAIRADFYARCLDVPVLADGLKHRSYLLGPMRLDELAAAITRPAELAGCKLDTGLEELVISELCGLGGRGVRRGYDPGALPLVSHVMEAVWRCRDGTRLTIEGYQRVGGVLGSVAATAEKAWGELSEFQQSVGKQVLLGLVAVGDDSRDTRRKVARAELVRQTVEAAETALDVLARTRLVTLDADSAYLTHEIVLDAWPRLRGWIDEDRVGYLERQRLQGDASDWAANGRDSSLLYRGARLTTMREHAGHGAIGPVAAEFLGAAETARRRAERRATGTRAALALLGVVALVLAGVAFAQSSTAKEQRDAAVFTAVIAEADRLETIDPSLSAQLNLVANRIRPGDPDVAARLVNTANMPLNTPLAGHTESVGDVALRADGKFAASGGYDDTVRIWDLSDRRNPHAVGPPLTGHTDFVTDVRFTPDGAVLASAAADDTVRLWDVRDPANPRFASALAIGYPSVVEFGSDGRTLATTNTDDGISYWDIADPFAPKLIGNPVAESRGKESISILAFAPDLRTVLSIELDSVRLWLVADPRVPATSSIVPAHDAVSAAFTRDGSLVAVAEQDVIRLWDVRDPAAPRVIGEPLPFTEPVMGAALEFDAAGRILAARSDQGDVTLWNVADPVSPTPYGAPLTTDAASVSAIEFGVDDRTVLTAGSDGIVRVWSLPETVLPEHADWVYAPIFDAAGRRMVAATEGAIEVWDISHSRGSRRVGRFAMRPGQSSTAAVSPDGRTVAVVDADTDSTRLLDITDPAAIRAVSELPRDRTGWGVTAEFSPDSRYLVTGGIRPMSVENPRQGDIVQIWDVADPGQPRPVGPALLTGDEYVLDLEFGTDGRSLAVLRTNQPVTIWDVSDPVSPLVSGTISAEPNASITSMVGQPGGSVLVTVGQDHALRVWDTREPSRPVLISGPLTGHTSYVTSASFSADGRMLATAERDSVRLWDFSDPAAPVAIRHAVVRYPDSQSRVSATFFGNDDLFGVGTGAQAHHWNLDPAPAISRICDITRVVLTAQVWRDHLPGLPYDPPCD</sequence>
<proteinExistence type="predicted"/>
<dbReference type="InterPro" id="IPR027417">
    <property type="entry name" value="P-loop_NTPase"/>
</dbReference>
<dbReference type="SUPFAM" id="SSF52540">
    <property type="entry name" value="P-loop containing nucleoside triphosphate hydrolases"/>
    <property type="match status" value="1"/>
</dbReference>
<comment type="caution">
    <text evidence="6">The sequence shown here is derived from an EMBL/GenBank/DDBJ whole genome shotgun (WGS) entry which is preliminary data.</text>
</comment>
<keyword evidence="7" id="KW-1185">Reference proteome</keyword>
<evidence type="ECO:0000256" key="2">
    <source>
        <dbReference type="ARBA" id="ARBA00022737"/>
    </source>
</evidence>
<dbReference type="InterPro" id="IPR036322">
    <property type="entry name" value="WD40_repeat_dom_sf"/>
</dbReference>
<feature type="domain" description="Novel STAND NTPase 1" evidence="5">
    <location>
        <begin position="126"/>
        <end position="541"/>
    </location>
</feature>
<dbReference type="SUPFAM" id="SSF50978">
    <property type="entry name" value="WD40 repeat-like"/>
    <property type="match status" value="2"/>
</dbReference>
<dbReference type="Proteomes" id="UP001551695">
    <property type="component" value="Unassembled WGS sequence"/>
</dbReference>
<feature type="repeat" description="WD" evidence="3">
    <location>
        <begin position="1220"/>
        <end position="1253"/>
    </location>
</feature>
<dbReference type="PROSITE" id="PS50294">
    <property type="entry name" value="WD_REPEATS_REGION"/>
    <property type="match status" value="4"/>
</dbReference>
<feature type="repeat" description="WD" evidence="3">
    <location>
        <begin position="1174"/>
        <end position="1208"/>
    </location>
</feature>
<dbReference type="InterPro" id="IPR019775">
    <property type="entry name" value="WD40_repeat_CS"/>
</dbReference>
<feature type="repeat" description="WD" evidence="3">
    <location>
        <begin position="672"/>
        <end position="713"/>
    </location>
</feature>
<dbReference type="EMBL" id="JBFAKC010000005">
    <property type="protein sequence ID" value="MEV0708692.1"/>
    <property type="molecule type" value="Genomic_DNA"/>
</dbReference>
<dbReference type="Gene3D" id="2.130.10.10">
    <property type="entry name" value="YVTN repeat-like/Quinoprotein amine dehydrogenase"/>
    <property type="match status" value="4"/>
</dbReference>
<evidence type="ECO:0000256" key="1">
    <source>
        <dbReference type="ARBA" id="ARBA00022574"/>
    </source>
</evidence>
<evidence type="ECO:0000313" key="6">
    <source>
        <dbReference type="EMBL" id="MEV0708692.1"/>
    </source>
</evidence>